<evidence type="ECO:0000256" key="1">
    <source>
        <dbReference type="ARBA" id="ARBA00004651"/>
    </source>
</evidence>
<comment type="caution">
    <text evidence="10">The sequence shown here is derived from an EMBL/GenBank/DDBJ whole genome shotgun (WGS) entry which is preliminary data.</text>
</comment>
<gene>
    <name evidence="10" type="ORF">JO380_002276</name>
</gene>
<evidence type="ECO:0000313" key="11">
    <source>
        <dbReference type="Proteomes" id="UP001240250"/>
    </source>
</evidence>
<protein>
    <submittedName>
        <fullName evidence="10">NitT/TauT family transport system permease protein</fullName>
    </submittedName>
</protein>
<evidence type="ECO:0000256" key="3">
    <source>
        <dbReference type="ARBA" id="ARBA00022475"/>
    </source>
</evidence>
<evidence type="ECO:0000256" key="7">
    <source>
        <dbReference type="RuleBase" id="RU363032"/>
    </source>
</evidence>
<dbReference type="InterPro" id="IPR000515">
    <property type="entry name" value="MetI-like"/>
</dbReference>
<evidence type="ECO:0000256" key="5">
    <source>
        <dbReference type="ARBA" id="ARBA00022989"/>
    </source>
</evidence>
<dbReference type="Gene3D" id="1.10.3720.10">
    <property type="entry name" value="MetI-like"/>
    <property type="match status" value="1"/>
</dbReference>
<dbReference type="PANTHER" id="PTHR30151:SF19">
    <property type="entry name" value="ABC TRANSPORTER PERMEASE"/>
    <property type="match status" value="1"/>
</dbReference>
<sequence>MTATATAPATTPPAGPAAAPVTAQDSLRELGRLRSSVLPVVRRRRGPSEPSAWSVNLLRVGVVVAVLAGWELGVRAGWIDAFFWSQPSRIWDTAVVAFTQGGILADVRFTFTSTVLGFVIGVTGGVVLGLSFWWSRRYALVAEPLVIAFEAMPKLALAPIVVLVLGLGMGSKVAMATALVIVIQTLNTYAAVRSVDKDLTTLLYSLGASRWQVFRKVVVPSTLPWIASSLRVGIGLALTGAIVGEYIGSNAGLGRMIHYAGSTYDIALIWVGVFTLAILSMLLYVVVSGLERRLLKGLAHTR</sequence>
<keyword evidence="6 7" id="KW-0472">Membrane</keyword>
<dbReference type="SUPFAM" id="SSF161098">
    <property type="entry name" value="MetI-like"/>
    <property type="match status" value="1"/>
</dbReference>
<organism evidence="10 11">
    <name type="scientific">Cellulomonas iranensis</name>
    <dbReference type="NCBI Taxonomy" id="76862"/>
    <lineage>
        <taxon>Bacteria</taxon>
        <taxon>Bacillati</taxon>
        <taxon>Actinomycetota</taxon>
        <taxon>Actinomycetes</taxon>
        <taxon>Micrococcales</taxon>
        <taxon>Cellulomonadaceae</taxon>
        <taxon>Cellulomonas</taxon>
    </lineage>
</organism>
<feature type="region of interest" description="Disordered" evidence="8">
    <location>
        <begin position="1"/>
        <end position="21"/>
    </location>
</feature>
<evidence type="ECO:0000313" key="10">
    <source>
        <dbReference type="EMBL" id="MDQ0425895.1"/>
    </source>
</evidence>
<accession>A0ABU0GKL6</accession>
<evidence type="ECO:0000259" key="9">
    <source>
        <dbReference type="PROSITE" id="PS50928"/>
    </source>
</evidence>
<dbReference type="Proteomes" id="UP001240250">
    <property type="component" value="Unassembled WGS sequence"/>
</dbReference>
<feature type="transmembrane region" description="Helical" evidence="7">
    <location>
        <begin position="155"/>
        <end position="183"/>
    </location>
</feature>
<feature type="transmembrane region" description="Helical" evidence="7">
    <location>
        <begin position="114"/>
        <end position="135"/>
    </location>
</feature>
<evidence type="ECO:0000256" key="8">
    <source>
        <dbReference type="SAM" id="MobiDB-lite"/>
    </source>
</evidence>
<feature type="transmembrane region" description="Helical" evidence="7">
    <location>
        <begin position="52"/>
        <end position="70"/>
    </location>
</feature>
<reference evidence="10 11" key="1">
    <citation type="submission" date="2023-07" db="EMBL/GenBank/DDBJ databases">
        <title>Sequencing the genomes of 1000 actinobacteria strains.</title>
        <authorList>
            <person name="Klenk H.-P."/>
        </authorList>
    </citation>
    <scope>NUCLEOTIDE SEQUENCE [LARGE SCALE GENOMIC DNA]</scope>
    <source>
        <strain evidence="10 11">DSM 14785</strain>
    </source>
</reference>
<feature type="transmembrane region" description="Helical" evidence="7">
    <location>
        <begin position="225"/>
        <end position="247"/>
    </location>
</feature>
<comment type="similarity">
    <text evidence="7">Belongs to the binding-protein-dependent transport system permease family.</text>
</comment>
<keyword evidence="11" id="KW-1185">Reference proteome</keyword>
<keyword evidence="2 7" id="KW-0813">Transport</keyword>
<dbReference type="PANTHER" id="PTHR30151">
    <property type="entry name" value="ALKANE SULFONATE ABC TRANSPORTER-RELATED, MEMBRANE SUBUNIT"/>
    <property type="match status" value="1"/>
</dbReference>
<keyword evidence="5 7" id="KW-1133">Transmembrane helix</keyword>
<dbReference type="PROSITE" id="PS50928">
    <property type="entry name" value="ABC_TM1"/>
    <property type="match status" value="1"/>
</dbReference>
<dbReference type="Pfam" id="PF00528">
    <property type="entry name" value="BPD_transp_1"/>
    <property type="match status" value="1"/>
</dbReference>
<dbReference type="CDD" id="cd06261">
    <property type="entry name" value="TM_PBP2"/>
    <property type="match status" value="1"/>
</dbReference>
<keyword evidence="4 7" id="KW-0812">Transmembrane</keyword>
<evidence type="ECO:0000256" key="4">
    <source>
        <dbReference type="ARBA" id="ARBA00022692"/>
    </source>
</evidence>
<comment type="subcellular location">
    <subcellularLocation>
        <location evidence="1 7">Cell membrane</location>
        <topology evidence="1 7">Multi-pass membrane protein</topology>
    </subcellularLocation>
</comment>
<evidence type="ECO:0000256" key="6">
    <source>
        <dbReference type="ARBA" id="ARBA00023136"/>
    </source>
</evidence>
<dbReference type="RefSeq" id="WP_082739880.1">
    <property type="nucleotide sequence ID" value="NZ_JAUSVM010000001.1"/>
</dbReference>
<evidence type="ECO:0000256" key="2">
    <source>
        <dbReference type="ARBA" id="ARBA00022448"/>
    </source>
</evidence>
<dbReference type="EMBL" id="JAUSVM010000001">
    <property type="protein sequence ID" value="MDQ0425895.1"/>
    <property type="molecule type" value="Genomic_DNA"/>
</dbReference>
<dbReference type="InterPro" id="IPR035906">
    <property type="entry name" value="MetI-like_sf"/>
</dbReference>
<feature type="domain" description="ABC transmembrane type-1" evidence="9">
    <location>
        <begin position="103"/>
        <end position="291"/>
    </location>
</feature>
<feature type="transmembrane region" description="Helical" evidence="7">
    <location>
        <begin position="267"/>
        <end position="287"/>
    </location>
</feature>
<name>A0ABU0GKL6_9CELL</name>
<proteinExistence type="inferred from homology"/>
<keyword evidence="3" id="KW-1003">Cell membrane</keyword>